<evidence type="ECO:0000256" key="6">
    <source>
        <dbReference type="ARBA" id="ARBA00022801"/>
    </source>
</evidence>
<feature type="domain" description="HD Cas3-type" evidence="10">
    <location>
        <begin position="24"/>
        <end position="230"/>
    </location>
</feature>
<dbReference type="Gene3D" id="1.10.3210.30">
    <property type="match status" value="1"/>
</dbReference>
<gene>
    <name evidence="11" type="ORF">B1H19_32850</name>
</gene>
<reference evidence="11 12" key="1">
    <citation type="submission" date="2017-04" db="EMBL/GenBank/DDBJ databases">
        <title>Complete Genome Sequence of Streptomyces gilvosporeus F607, a Capable Producer of Natamycin.</title>
        <authorList>
            <person name="Zong G."/>
            <person name="Zhong C."/>
            <person name="Fu J."/>
            <person name="Qin R."/>
            <person name="Cao G."/>
        </authorList>
    </citation>
    <scope>NUCLEOTIDE SEQUENCE [LARGE SCALE GENOMIC DNA]</scope>
    <source>
        <strain evidence="11 12">F607</strain>
    </source>
</reference>
<keyword evidence="6" id="KW-0378">Hydrolase</keyword>
<keyword evidence="7" id="KW-0347">Helicase</keyword>
<dbReference type="STRING" id="553510.B1H19_32850"/>
<dbReference type="GO" id="GO:0003724">
    <property type="term" value="F:RNA helicase activity"/>
    <property type="evidence" value="ECO:0007669"/>
    <property type="project" value="TreeGrafter"/>
</dbReference>
<evidence type="ECO:0000256" key="9">
    <source>
        <dbReference type="ARBA" id="ARBA00023118"/>
    </source>
</evidence>
<evidence type="ECO:0000256" key="8">
    <source>
        <dbReference type="ARBA" id="ARBA00022840"/>
    </source>
</evidence>
<dbReference type="InterPro" id="IPR006474">
    <property type="entry name" value="Helicase_Cas3_CRISPR-ass_core"/>
</dbReference>
<comment type="similarity">
    <text evidence="2">In the central section; belongs to the CRISPR-associated helicase Cas3 family.</text>
</comment>
<dbReference type="GO" id="GO:0005524">
    <property type="term" value="F:ATP binding"/>
    <property type="evidence" value="ECO:0007669"/>
    <property type="project" value="UniProtKB-KW"/>
</dbReference>
<dbReference type="InterPro" id="IPR027417">
    <property type="entry name" value="P-loop_NTPase"/>
</dbReference>
<comment type="similarity">
    <text evidence="1">In the N-terminal section; belongs to the CRISPR-associated nuclease Cas3-HD family.</text>
</comment>
<keyword evidence="8" id="KW-0067">ATP-binding</keyword>
<dbReference type="InterPro" id="IPR054712">
    <property type="entry name" value="Cas3-like_dom"/>
</dbReference>
<dbReference type="GO" id="GO:0051607">
    <property type="term" value="P:defense response to virus"/>
    <property type="evidence" value="ECO:0007669"/>
    <property type="project" value="UniProtKB-KW"/>
</dbReference>
<proteinExistence type="inferred from homology"/>
<dbReference type="KEGG" id="sgv:B1H19_32850"/>
<dbReference type="PROSITE" id="PS51643">
    <property type="entry name" value="HD_CAS3"/>
    <property type="match status" value="1"/>
</dbReference>
<dbReference type="InterPro" id="IPR038257">
    <property type="entry name" value="CRISPR-assoc_Cas3_HD_sf"/>
</dbReference>
<dbReference type="PANTHER" id="PTHR47963:SF9">
    <property type="entry name" value="CRISPR-ASSOCIATED ENDONUCLEASE_HELICASE CAS3"/>
    <property type="match status" value="1"/>
</dbReference>
<evidence type="ECO:0000313" key="12">
    <source>
        <dbReference type="Proteomes" id="UP000192726"/>
    </source>
</evidence>
<dbReference type="InterPro" id="IPR014001">
    <property type="entry name" value="Helicase_ATP-bd"/>
</dbReference>
<evidence type="ECO:0000256" key="4">
    <source>
        <dbReference type="ARBA" id="ARBA00022723"/>
    </source>
</evidence>
<dbReference type="Pfam" id="PF18019">
    <property type="entry name" value="Cas3_HD"/>
    <property type="match status" value="1"/>
</dbReference>
<keyword evidence="3" id="KW-0540">Nuclease</keyword>
<evidence type="ECO:0000256" key="5">
    <source>
        <dbReference type="ARBA" id="ARBA00022741"/>
    </source>
</evidence>
<dbReference type="NCBIfam" id="TIGR01587">
    <property type="entry name" value="cas3_core"/>
    <property type="match status" value="1"/>
</dbReference>
<sequence>MMNDDRASQQTDSLDARFWGKERGLPHPYPVVCHLLDTAAAFNVLWDDLLGHHTRERISKALGLTADEARAVVSFWAGLHDLGKITPPFQAQVPHAFAAVRDDPVYGRAPGAEAKGEFRHEVATHWALASLLDEVGYPGNKRLMRLAVSHQVAQLLGGHHGCFGAVLETKKLAAASAYQPGLGEMGWEAQRRVHFAELRRVTGAAAVPERGLPAELAMVIAGMVVVADWLASQTDAIMSIQPPPSWLGTSAELDAHWDRARKAARGWVAEARLGRAVFEAERFGEMFPFAPNDLQSDLITHLPQLVEAQGGGLLLVTAPTGDGKTEAALYAASVMGRAAGARGLYFALPTMATADAMFPRVRGFAANALGGDRALTLLHSMAWLSPVYTGGEQTAEESSRGSEVSADRATAMEAGDWLRGAKRGLLAPLGAGTIDQALSAVLPLTHNALRLFGLSEKVFVVDEAHAYGPWMHQLLTRLLEWLGAFRAPVVLLSATLTGRTAASLVEAYRRGAGFTDPVAVDPCYPGWIFVGAESGEVSAPRATESRRKRTLDVVVRRVTWDVAEDPRTAARSGGRRAALREALQPVAEEGGTALVCCTTVAEAQRTFRDLRVAFPELARREGGLRLLHSRYPAFVRQRITRECEAAYGKPTSNDDIAQPRPGSILVATQVVEQSLDFDFDLIVSDLAPLAQLLQRAGRGLRHERGMTGRPAWALPEDAPRLVVLEPVDAAGDTTAPPSWGQVYDPGLLKRTAGLLAERGAEGIDVPGDVQRLVDAVYAEDFVDQLQEAAGRELRRMDAERHAVEAAEAHLADMVSICAPADVAGDLHKLSRREAGVTEELLTTRLGADSGRVLCLYEQPDGTLTLDEAGTLPLLPSGQHGPSRHGLTQIMGHVAPVPGTWLRGGGEGHPSPKGWDKQPALRDLTLLRMRLHQGGVERRSWSCLYGERTISISEVGLETS</sequence>
<dbReference type="RefSeq" id="WP_083108535.1">
    <property type="nucleotide sequence ID" value="NZ_CP020569.1"/>
</dbReference>
<organism evidence="11 12">
    <name type="scientific">Streptomyces gilvosporeus</name>
    <dbReference type="NCBI Taxonomy" id="553510"/>
    <lineage>
        <taxon>Bacteria</taxon>
        <taxon>Bacillati</taxon>
        <taxon>Actinomycetota</taxon>
        <taxon>Actinomycetes</taxon>
        <taxon>Kitasatosporales</taxon>
        <taxon>Streptomycetaceae</taxon>
        <taxon>Streptomyces</taxon>
    </lineage>
</organism>
<protein>
    <submittedName>
        <fullName evidence="11">CRISPR-associated helicase/endonuclease Cas3</fullName>
    </submittedName>
</protein>
<dbReference type="SMART" id="SM00487">
    <property type="entry name" value="DEXDc"/>
    <property type="match status" value="1"/>
</dbReference>
<accession>A0A1V0TZW5</accession>
<dbReference type="AlphaFoldDB" id="A0A1V0TZW5"/>
<evidence type="ECO:0000313" key="11">
    <source>
        <dbReference type="EMBL" id="ARF58338.1"/>
    </source>
</evidence>
<keyword evidence="4" id="KW-0479">Metal-binding</keyword>
<evidence type="ECO:0000256" key="3">
    <source>
        <dbReference type="ARBA" id="ARBA00022722"/>
    </source>
</evidence>
<evidence type="ECO:0000256" key="7">
    <source>
        <dbReference type="ARBA" id="ARBA00022806"/>
    </source>
</evidence>
<dbReference type="GO" id="GO:0004519">
    <property type="term" value="F:endonuclease activity"/>
    <property type="evidence" value="ECO:0007669"/>
    <property type="project" value="UniProtKB-KW"/>
</dbReference>
<dbReference type="InterPro" id="IPR006483">
    <property type="entry name" value="CRISPR-assoc_Cas3_HD"/>
</dbReference>
<dbReference type="SUPFAM" id="SSF52540">
    <property type="entry name" value="P-loop containing nucleoside triphosphate hydrolases"/>
    <property type="match status" value="1"/>
</dbReference>
<dbReference type="PANTHER" id="PTHR47963">
    <property type="entry name" value="DEAD-BOX ATP-DEPENDENT RNA HELICASE 47, MITOCHONDRIAL"/>
    <property type="match status" value="1"/>
</dbReference>
<dbReference type="GO" id="GO:0003723">
    <property type="term" value="F:RNA binding"/>
    <property type="evidence" value="ECO:0007669"/>
    <property type="project" value="TreeGrafter"/>
</dbReference>
<dbReference type="GO" id="GO:0016787">
    <property type="term" value="F:hydrolase activity"/>
    <property type="evidence" value="ECO:0007669"/>
    <property type="project" value="UniProtKB-KW"/>
</dbReference>
<dbReference type="NCBIfam" id="TIGR01596">
    <property type="entry name" value="cas3_HD"/>
    <property type="match status" value="1"/>
</dbReference>
<dbReference type="Gene3D" id="3.40.50.300">
    <property type="entry name" value="P-loop containing nucleotide triphosphate hydrolases"/>
    <property type="match status" value="2"/>
</dbReference>
<keyword evidence="5" id="KW-0547">Nucleotide-binding</keyword>
<dbReference type="EMBL" id="CP020569">
    <property type="protein sequence ID" value="ARF58338.1"/>
    <property type="molecule type" value="Genomic_DNA"/>
</dbReference>
<evidence type="ECO:0000256" key="2">
    <source>
        <dbReference type="ARBA" id="ARBA00009046"/>
    </source>
</evidence>
<evidence type="ECO:0000259" key="10">
    <source>
        <dbReference type="PROSITE" id="PS51643"/>
    </source>
</evidence>
<evidence type="ECO:0000256" key="1">
    <source>
        <dbReference type="ARBA" id="ARBA00006847"/>
    </source>
</evidence>
<dbReference type="GO" id="GO:0046872">
    <property type="term" value="F:metal ion binding"/>
    <property type="evidence" value="ECO:0007669"/>
    <property type="project" value="UniProtKB-KW"/>
</dbReference>
<dbReference type="Proteomes" id="UP000192726">
    <property type="component" value="Chromosome"/>
</dbReference>
<dbReference type="CDD" id="cd09641">
    <property type="entry name" value="Cas3''_I"/>
    <property type="match status" value="1"/>
</dbReference>
<keyword evidence="11" id="KW-0255">Endonuclease</keyword>
<keyword evidence="12" id="KW-1185">Reference proteome</keyword>
<dbReference type="Pfam" id="PF22590">
    <property type="entry name" value="Cas3-like_C_2"/>
    <property type="match status" value="1"/>
</dbReference>
<dbReference type="InterPro" id="IPR050547">
    <property type="entry name" value="DEAD_box_RNA_helicases"/>
</dbReference>
<dbReference type="CDD" id="cd17930">
    <property type="entry name" value="DEXHc_cas3"/>
    <property type="match status" value="1"/>
</dbReference>
<keyword evidence="9" id="KW-0051">Antiviral defense</keyword>
<name>A0A1V0TZW5_9ACTN</name>